<dbReference type="PANTHER" id="PTHR23110">
    <property type="entry name" value="BTB DOMAIN TRANSCRIPTION FACTOR"/>
    <property type="match status" value="1"/>
</dbReference>
<dbReference type="GO" id="GO:0007526">
    <property type="term" value="P:larval somatic muscle development"/>
    <property type="evidence" value="ECO:0007669"/>
    <property type="project" value="UniProtKB-ARBA"/>
</dbReference>
<accession>A0AAW0THB0</accession>
<dbReference type="GO" id="GO:0008406">
    <property type="term" value="P:gonad development"/>
    <property type="evidence" value="ECO:0007669"/>
    <property type="project" value="UniProtKB-ARBA"/>
</dbReference>
<dbReference type="AlphaFoldDB" id="A0AAW0THB0"/>
<evidence type="ECO:0000256" key="16">
    <source>
        <dbReference type="PROSITE-ProRule" id="PRU00042"/>
    </source>
</evidence>
<dbReference type="GO" id="GO:0003677">
    <property type="term" value="F:DNA binding"/>
    <property type="evidence" value="ECO:0007669"/>
    <property type="project" value="UniProtKB-KW"/>
</dbReference>
<feature type="compositionally biased region" description="Low complexity" evidence="17">
    <location>
        <begin position="157"/>
        <end position="179"/>
    </location>
</feature>
<dbReference type="SMART" id="SM00355">
    <property type="entry name" value="ZnF_C2H2"/>
    <property type="match status" value="2"/>
</dbReference>
<evidence type="ECO:0000256" key="9">
    <source>
        <dbReference type="ARBA" id="ARBA00022833"/>
    </source>
</evidence>
<dbReference type="PROSITE" id="PS50157">
    <property type="entry name" value="ZINC_FINGER_C2H2_2"/>
    <property type="match status" value="2"/>
</dbReference>
<keyword evidence="6" id="KW-0677">Repeat</keyword>
<evidence type="ECO:0000256" key="12">
    <source>
        <dbReference type="ARBA" id="ARBA00023125"/>
    </source>
</evidence>
<comment type="function">
    <text evidence="15">Putative transcription factor required for axon growth and guidance in the central and peripheral nervous systems. Repels CNS axons away from the midline by promoting the expression of the midline repellent sli and its receptor robo.</text>
</comment>
<dbReference type="GO" id="GO:0048813">
    <property type="term" value="P:dendrite morphogenesis"/>
    <property type="evidence" value="ECO:0007669"/>
    <property type="project" value="UniProtKB-ARBA"/>
</dbReference>
<dbReference type="InterPro" id="IPR036236">
    <property type="entry name" value="Znf_C2H2_sf"/>
</dbReference>
<keyword evidence="10" id="KW-0524">Neurogenesis</keyword>
<dbReference type="PANTHER" id="PTHR23110:SF111">
    <property type="entry name" value="LONGITUDINALS LACKING PROTEIN, ISOFORMS F_I_K_T"/>
    <property type="match status" value="1"/>
</dbReference>
<dbReference type="SUPFAM" id="SSF54695">
    <property type="entry name" value="POZ domain"/>
    <property type="match status" value="1"/>
</dbReference>
<evidence type="ECO:0000256" key="5">
    <source>
        <dbReference type="ARBA" id="ARBA00022723"/>
    </source>
</evidence>
<dbReference type="InterPro" id="IPR011333">
    <property type="entry name" value="SKP1/BTB/POZ_sf"/>
</dbReference>
<evidence type="ECO:0000256" key="6">
    <source>
        <dbReference type="ARBA" id="ARBA00022737"/>
    </source>
</evidence>
<evidence type="ECO:0000256" key="2">
    <source>
        <dbReference type="ARBA" id="ARBA00004123"/>
    </source>
</evidence>
<dbReference type="CDD" id="cd18315">
    <property type="entry name" value="BTB_POZ_BAB-like"/>
    <property type="match status" value="1"/>
</dbReference>
<dbReference type="GO" id="GO:0005634">
    <property type="term" value="C:nucleus"/>
    <property type="evidence" value="ECO:0007669"/>
    <property type="project" value="UniProtKB-SubCell"/>
</dbReference>
<dbReference type="SMART" id="SM00225">
    <property type="entry name" value="BTB"/>
    <property type="match status" value="1"/>
</dbReference>
<evidence type="ECO:0000256" key="7">
    <source>
        <dbReference type="ARBA" id="ARBA00022771"/>
    </source>
</evidence>
<keyword evidence="14" id="KW-0539">Nucleus</keyword>
<feature type="compositionally biased region" description="Acidic residues" evidence="17">
    <location>
        <begin position="492"/>
        <end position="506"/>
    </location>
</feature>
<feature type="region of interest" description="Disordered" evidence="17">
    <location>
        <begin position="229"/>
        <end position="309"/>
    </location>
</feature>
<dbReference type="FunFam" id="3.30.160.60:FF:000226">
    <property type="entry name" value="Zinc finger protein 236 variant"/>
    <property type="match status" value="1"/>
</dbReference>
<feature type="domain" description="C2H2-type" evidence="19">
    <location>
        <begin position="379"/>
        <end position="406"/>
    </location>
</feature>
<reference evidence="20 21" key="1">
    <citation type="submission" date="2023-03" db="EMBL/GenBank/DDBJ databases">
        <title>High-quality genome of Scylla paramamosain provides insights in environmental adaptation.</title>
        <authorList>
            <person name="Zhang L."/>
        </authorList>
    </citation>
    <scope>NUCLEOTIDE SEQUENCE [LARGE SCALE GENOMIC DNA]</scope>
    <source>
        <strain evidence="20">LZ_2023a</strain>
        <tissue evidence="20">Muscle</tissue>
    </source>
</reference>
<keyword evidence="11" id="KW-0805">Transcription regulation</keyword>
<evidence type="ECO:0000256" key="14">
    <source>
        <dbReference type="ARBA" id="ARBA00023242"/>
    </source>
</evidence>
<comment type="function">
    <text evidence="1">May be involved in transcriptional regulation.</text>
</comment>
<evidence type="ECO:0000313" key="20">
    <source>
        <dbReference type="EMBL" id="KAK8387059.1"/>
    </source>
</evidence>
<dbReference type="InterPro" id="IPR000210">
    <property type="entry name" value="BTB/POZ_dom"/>
</dbReference>
<evidence type="ECO:0000256" key="10">
    <source>
        <dbReference type="ARBA" id="ARBA00022902"/>
    </source>
</evidence>
<evidence type="ECO:0000256" key="8">
    <source>
        <dbReference type="ARBA" id="ARBA00022782"/>
    </source>
</evidence>
<dbReference type="GO" id="GO:0008270">
    <property type="term" value="F:zinc ion binding"/>
    <property type="evidence" value="ECO:0007669"/>
    <property type="project" value="UniProtKB-KW"/>
</dbReference>
<dbReference type="Gene3D" id="3.30.710.10">
    <property type="entry name" value="Potassium Channel Kv1.1, Chain A"/>
    <property type="match status" value="1"/>
</dbReference>
<evidence type="ECO:0000256" key="3">
    <source>
        <dbReference type="ARBA" id="ARBA00006991"/>
    </source>
</evidence>
<sequence length="579" mass="62265">MLSAASDPLPIGITDEKNRMDVRRYELRWTHHQSTVVAEVGSLYRDAALVDVTLACEDQRTYQAHKLVLSACSQYFQGLFSRHSAHQHPIIFLKDVSGDECEALLTYMYRGEVSVSHDQIHRILRVANSLQVRGLADMDQSSSRPSSPAGDRTGQCPSSSPSPSTGPPTKCATPVSEPQSPNPPPLVNPQISVGASSHPALSLPHGTSDPSSVRHTSAAAGVLTAAIAGTRPHQGPPPHPMHPEYPHPYSLLPHRPYDLPGASGPSLLSVSEADVNRDDLPKCPPSVMARSPYSSLRVKPDLGGNNWDSTVDVTGVSPLPLGDPSRPAYPLPTAIFSSFLQHDPHSAGSQPPYGRMFPISDPLRRLDRLSTPGNDTRIHKCQYCSRKFKRKDHLKTHIRIHTGERPYKCKVCGRGFIQSQQVKIHMKVHVREDSSGVGAPSSLGPGGGGGSVLPSLYSDLGGPFGDQPGLGAHHNDPNTDLDQSTDNNPPDNDSENECSSEIAEMDYDARIQQDSGSGGPGRTPPTPNPSSVGVREHKTPSPQSPPGTVSRSHPTPPDDQSCSAMSLKESYHIGSNIKK</sequence>
<dbReference type="SUPFAM" id="SSF57667">
    <property type="entry name" value="beta-beta-alpha zinc fingers"/>
    <property type="match status" value="1"/>
</dbReference>
<feature type="domain" description="BTB" evidence="18">
    <location>
        <begin position="50"/>
        <end position="117"/>
    </location>
</feature>
<gene>
    <name evidence="20" type="ORF">O3P69_018013</name>
</gene>
<feature type="region of interest" description="Disordered" evidence="17">
    <location>
        <begin position="135"/>
        <end position="216"/>
    </location>
</feature>
<keyword evidence="4" id="KW-0217">Developmental protein</keyword>
<keyword evidence="8" id="KW-0221">Differentiation</keyword>
<dbReference type="GO" id="GO:0045467">
    <property type="term" value="P:R7 cell development"/>
    <property type="evidence" value="ECO:0007669"/>
    <property type="project" value="UniProtKB-ARBA"/>
</dbReference>
<dbReference type="GO" id="GO:0006357">
    <property type="term" value="P:regulation of transcription by RNA polymerase II"/>
    <property type="evidence" value="ECO:0007669"/>
    <property type="project" value="TreeGrafter"/>
</dbReference>
<keyword evidence="12" id="KW-0238">DNA-binding</keyword>
<keyword evidence="5" id="KW-0479">Metal-binding</keyword>
<comment type="caution">
    <text evidence="20">The sequence shown here is derived from an EMBL/GenBank/DDBJ whole genome shotgun (WGS) entry which is preliminary data.</text>
</comment>
<dbReference type="PROSITE" id="PS00028">
    <property type="entry name" value="ZINC_FINGER_C2H2_1"/>
    <property type="match status" value="2"/>
</dbReference>
<feature type="region of interest" description="Disordered" evidence="17">
    <location>
        <begin position="433"/>
        <end position="579"/>
    </location>
</feature>
<evidence type="ECO:0000256" key="17">
    <source>
        <dbReference type="SAM" id="MobiDB-lite"/>
    </source>
</evidence>
<dbReference type="GO" id="GO:0045476">
    <property type="term" value="P:nurse cell apoptotic process"/>
    <property type="evidence" value="ECO:0007669"/>
    <property type="project" value="UniProtKB-ARBA"/>
</dbReference>
<dbReference type="EMBL" id="JARAKH010000030">
    <property type="protein sequence ID" value="KAK8387059.1"/>
    <property type="molecule type" value="Genomic_DNA"/>
</dbReference>
<feature type="compositionally biased region" description="Polar residues" evidence="17">
    <location>
        <begin position="546"/>
        <end position="564"/>
    </location>
</feature>
<organism evidence="20 21">
    <name type="scientific">Scylla paramamosain</name>
    <name type="common">Mud crab</name>
    <dbReference type="NCBI Taxonomy" id="85552"/>
    <lineage>
        <taxon>Eukaryota</taxon>
        <taxon>Metazoa</taxon>
        <taxon>Ecdysozoa</taxon>
        <taxon>Arthropoda</taxon>
        <taxon>Crustacea</taxon>
        <taxon>Multicrustacea</taxon>
        <taxon>Malacostraca</taxon>
        <taxon>Eumalacostraca</taxon>
        <taxon>Eucarida</taxon>
        <taxon>Decapoda</taxon>
        <taxon>Pleocyemata</taxon>
        <taxon>Brachyura</taxon>
        <taxon>Eubrachyura</taxon>
        <taxon>Portunoidea</taxon>
        <taxon>Portunidae</taxon>
        <taxon>Portuninae</taxon>
        <taxon>Scylla</taxon>
    </lineage>
</organism>
<keyword evidence="7 16" id="KW-0863">Zinc-finger</keyword>
<dbReference type="FunFam" id="3.30.160.60:FF:000624">
    <property type="entry name" value="zinc finger protein 697"/>
    <property type="match status" value="1"/>
</dbReference>
<protein>
    <submittedName>
        <fullName evidence="20">Uncharacterized protein</fullName>
    </submittedName>
</protein>
<dbReference type="PROSITE" id="PS50097">
    <property type="entry name" value="BTB"/>
    <property type="match status" value="1"/>
</dbReference>
<dbReference type="EMBL" id="JARAKH010000030">
    <property type="protein sequence ID" value="KAK8387060.1"/>
    <property type="molecule type" value="Genomic_DNA"/>
</dbReference>
<comment type="similarity">
    <text evidence="3">Belongs to the krueppel C2H2-type zinc-finger protein family.</text>
</comment>
<dbReference type="Pfam" id="PF00096">
    <property type="entry name" value="zf-C2H2"/>
    <property type="match status" value="2"/>
</dbReference>
<dbReference type="GO" id="GO:0007464">
    <property type="term" value="P:R3/R4 cell fate commitment"/>
    <property type="evidence" value="ECO:0007669"/>
    <property type="project" value="UniProtKB-ARBA"/>
</dbReference>
<dbReference type="Pfam" id="PF00651">
    <property type="entry name" value="BTB"/>
    <property type="match status" value="1"/>
</dbReference>
<keyword evidence="13" id="KW-0804">Transcription</keyword>
<keyword evidence="9" id="KW-0862">Zinc</keyword>
<evidence type="ECO:0000256" key="15">
    <source>
        <dbReference type="ARBA" id="ARBA00037382"/>
    </source>
</evidence>
<dbReference type="InterPro" id="IPR051095">
    <property type="entry name" value="Dros_DevTransReg"/>
</dbReference>
<evidence type="ECO:0000313" key="21">
    <source>
        <dbReference type="Proteomes" id="UP001487740"/>
    </source>
</evidence>
<evidence type="ECO:0000256" key="11">
    <source>
        <dbReference type="ARBA" id="ARBA00023015"/>
    </source>
</evidence>
<proteinExistence type="inferred from homology"/>
<dbReference type="GO" id="GO:0016199">
    <property type="term" value="P:axon midline choice point recognition"/>
    <property type="evidence" value="ECO:0007669"/>
    <property type="project" value="UniProtKB-ARBA"/>
</dbReference>
<dbReference type="Proteomes" id="UP001487740">
    <property type="component" value="Unassembled WGS sequence"/>
</dbReference>
<name>A0AAW0THB0_SCYPA</name>
<dbReference type="Gene3D" id="3.30.160.60">
    <property type="entry name" value="Classic Zinc Finger"/>
    <property type="match status" value="2"/>
</dbReference>
<dbReference type="GO" id="GO:0035167">
    <property type="term" value="P:larval lymph gland hemopoiesis"/>
    <property type="evidence" value="ECO:0007669"/>
    <property type="project" value="UniProtKB-ARBA"/>
</dbReference>
<evidence type="ECO:0000256" key="13">
    <source>
        <dbReference type="ARBA" id="ARBA00023163"/>
    </source>
</evidence>
<evidence type="ECO:0000259" key="18">
    <source>
        <dbReference type="PROSITE" id="PS50097"/>
    </source>
</evidence>
<comment type="subcellular location">
    <subcellularLocation>
        <location evidence="2">Nucleus</location>
    </subcellularLocation>
</comment>
<dbReference type="InterPro" id="IPR013087">
    <property type="entry name" value="Znf_C2H2_type"/>
</dbReference>
<evidence type="ECO:0000256" key="4">
    <source>
        <dbReference type="ARBA" id="ARBA00022473"/>
    </source>
</evidence>
<evidence type="ECO:0000256" key="1">
    <source>
        <dbReference type="ARBA" id="ARBA00003767"/>
    </source>
</evidence>
<feature type="domain" description="C2H2-type" evidence="19">
    <location>
        <begin position="407"/>
        <end position="434"/>
    </location>
</feature>
<keyword evidence="21" id="KW-1185">Reference proteome</keyword>
<evidence type="ECO:0000259" key="19">
    <source>
        <dbReference type="PROSITE" id="PS50157"/>
    </source>
</evidence>